<evidence type="ECO:0000313" key="3">
    <source>
        <dbReference type="Proteomes" id="UP000235392"/>
    </source>
</evidence>
<feature type="compositionally biased region" description="Polar residues" evidence="1">
    <location>
        <begin position="108"/>
        <end position="117"/>
    </location>
</feature>
<feature type="compositionally biased region" description="Low complexity" evidence="1">
    <location>
        <begin position="421"/>
        <end position="438"/>
    </location>
</feature>
<gene>
    <name evidence="2" type="ORF">PCASD_07809</name>
</gene>
<proteinExistence type="predicted"/>
<feature type="compositionally biased region" description="Basic residues" evidence="1">
    <location>
        <begin position="393"/>
        <end position="411"/>
    </location>
</feature>
<feature type="region of interest" description="Disordered" evidence="1">
    <location>
        <begin position="356"/>
        <end position="499"/>
    </location>
</feature>
<protein>
    <submittedName>
        <fullName evidence="2">Uncharacterized protein</fullName>
    </submittedName>
</protein>
<organism evidence="2 3">
    <name type="scientific">Puccinia coronata f. sp. avenae</name>
    <dbReference type="NCBI Taxonomy" id="200324"/>
    <lineage>
        <taxon>Eukaryota</taxon>
        <taxon>Fungi</taxon>
        <taxon>Dikarya</taxon>
        <taxon>Basidiomycota</taxon>
        <taxon>Pucciniomycotina</taxon>
        <taxon>Pucciniomycetes</taxon>
        <taxon>Pucciniales</taxon>
        <taxon>Pucciniaceae</taxon>
        <taxon>Puccinia</taxon>
    </lineage>
</organism>
<feature type="compositionally biased region" description="Polar residues" evidence="1">
    <location>
        <begin position="454"/>
        <end position="471"/>
    </location>
</feature>
<evidence type="ECO:0000313" key="2">
    <source>
        <dbReference type="EMBL" id="PLW40579.1"/>
    </source>
</evidence>
<sequence>MTADMKEELERLYNNFQCDVVRLSIQNCVCYHLFFDHIGQNRRLQASGQSWNNFQKYDPAALKLFNKYGRDVGMGLVKSIWASKSGVEKIRYCDINYVTSLQEVITTPNNRTASSNSTPAETDPTNTETAETEPNPTPKNQKNVCLNGIIQASNVSQQQTLTLVTDWVRKIEADLKSLAFFHQVKGFFVLASRHPTSPIFQKIGLPLGTNFLNMLAQNEKTDAAAEFHAWVAAQAIQINRGCKVVDPTKASIKPVSNIRENFQVGRLNKNVQAIRIKLKELISTASGGKLQVAWPGINCKEKLKEWKLAVKIDENDWNVTVNDIQRPLVGTLKGVNISILACLGLNKVHVTYHGNEPKVKDNDNADNQSSSGDLDTGSSGGPRERSQHEVTKKKQAIKAARRKQATRRAGRTRYGCLKNTGAAHNASGGANGAASNSVGSGGVAPNASGRENGASDSVGSGQVPLNNSSRLGSGEGNPSLAIGQSSLGSLLDPQLDAMA</sequence>
<dbReference type="Proteomes" id="UP000235392">
    <property type="component" value="Unassembled WGS sequence"/>
</dbReference>
<accession>A0A2N5US51</accession>
<dbReference type="EMBL" id="PGCI01000100">
    <property type="protein sequence ID" value="PLW40579.1"/>
    <property type="molecule type" value="Genomic_DNA"/>
</dbReference>
<dbReference type="AlphaFoldDB" id="A0A2N5US51"/>
<feature type="compositionally biased region" description="Low complexity" evidence="1">
    <location>
        <begin position="118"/>
        <end position="134"/>
    </location>
</feature>
<name>A0A2N5US51_9BASI</name>
<evidence type="ECO:0000256" key="1">
    <source>
        <dbReference type="SAM" id="MobiDB-lite"/>
    </source>
</evidence>
<comment type="caution">
    <text evidence="2">The sequence shown here is derived from an EMBL/GenBank/DDBJ whole genome shotgun (WGS) entry which is preliminary data.</text>
</comment>
<feature type="region of interest" description="Disordered" evidence="1">
    <location>
        <begin position="108"/>
        <end position="140"/>
    </location>
</feature>
<feature type="compositionally biased region" description="Basic and acidic residues" evidence="1">
    <location>
        <begin position="382"/>
        <end position="392"/>
    </location>
</feature>
<reference evidence="2 3" key="1">
    <citation type="submission" date="2017-11" db="EMBL/GenBank/DDBJ databases">
        <title>De novo assembly and phasing of dikaryotic genomes from two isolates of Puccinia coronata f. sp. avenae, the causal agent of oat crown rust.</title>
        <authorList>
            <person name="Miller M.E."/>
            <person name="Zhang Y."/>
            <person name="Omidvar V."/>
            <person name="Sperschneider J."/>
            <person name="Schwessinger B."/>
            <person name="Raley C."/>
            <person name="Palmer J.M."/>
            <person name="Garnica D."/>
            <person name="Upadhyaya N."/>
            <person name="Rathjen J."/>
            <person name="Taylor J.M."/>
            <person name="Park R.F."/>
            <person name="Dodds P.N."/>
            <person name="Hirsch C.D."/>
            <person name="Kianian S.F."/>
            <person name="Figueroa M."/>
        </authorList>
    </citation>
    <scope>NUCLEOTIDE SEQUENCE [LARGE SCALE GENOMIC DNA]</scope>
    <source>
        <strain evidence="2">12SD80</strain>
    </source>
</reference>